<sequence>MTTFVASALAMRLTRFTLPRYSMPRHTVHRRPGGKLCVGPSVPHASLRTDSARAPPCKSARLYAATIYTQFATWTAHTICCRLPLYGCLKWVMRLFEALATSTGEGTVV</sequence>
<organism evidence="1 2">
    <name type="scientific">Paraburkholderia largidicola</name>
    <dbReference type="NCBI Taxonomy" id="3014751"/>
    <lineage>
        <taxon>Bacteria</taxon>
        <taxon>Pseudomonadati</taxon>
        <taxon>Pseudomonadota</taxon>
        <taxon>Betaproteobacteria</taxon>
        <taxon>Burkholderiales</taxon>
        <taxon>Burkholderiaceae</taxon>
        <taxon>Paraburkholderia</taxon>
    </lineage>
</organism>
<name>A0A7I8BNC8_9BURK</name>
<reference evidence="1 2" key="1">
    <citation type="journal article" date="2020" name="Genes (Basel)">
        <title>Genomic Comparison of Insect Gut Symbionts from Divergent Burkholderia Subclades.</title>
        <authorList>
            <person name="Takeshita K."/>
            <person name="Kikuchi Y."/>
        </authorList>
    </citation>
    <scope>NUCLEOTIDE SEQUENCE [LARGE SCALE GENOMIC DNA]</scope>
    <source>
        <strain evidence="1 2">PGU16</strain>
    </source>
</reference>
<dbReference type="EMBL" id="AP023174">
    <property type="protein sequence ID" value="BCF90013.1"/>
    <property type="molecule type" value="Genomic_DNA"/>
</dbReference>
<keyword evidence="2" id="KW-1185">Reference proteome</keyword>
<dbReference type="Proteomes" id="UP000510888">
    <property type="component" value="Chromosome 1"/>
</dbReference>
<dbReference type="AlphaFoldDB" id="A0A7I8BNC8"/>
<gene>
    <name evidence="1" type="ORF">PPGU16_30800</name>
</gene>
<accession>A0A7I8BNC8</accession>
<dbReference type="KEGG" id="plad:PPGU16_30800"/>
<evidence type="ECO:0000313" key="1">
    <source>
        <dbReference type="EMBL" id="BCF90013.1"/>
    </source>
</evidence>
<proteinExistence type="predicted"/>
<protein>
    <submittedName>
        <fullName evidence="1">Uncharacterized protein</fullName>
    </submittedName>
</protein>
<evidence type="ECO:0000313" key="2">
    <source>
        <dbReference type="Proteomes" id="UP000510888"/>
    </source>
</evidence>